<evidence type="ECO:0000256" key="1">
    <source>
        <dbReference type="SAM" id="Phobius"/>
    </source>
</evidence>
<gene>
    <name evidence="2" type="ORF">SAMN04488028_11230</name>
</gene>
<keyword evidence="1" id="KW-1133">Transmembrane helix</keyword>
<dbReference type="AlphaFoldDB" id="A0A1M6WHM4"/>
<feature type="non-terminal residue" evidence="2">
    <location>
        <position position="193"/>
    </location>
</feature>
<sequence>MISSNLMMSLFKSEGSRFLDVVDGGELELQSMNISSQMGVVDRKGEGIIDLISLTKITLFLTLLIRKNMKANYFKNHFALRFGLFLTLIFMGAFSVLAQPTITGLSVSSDNSYADVTFSEGVYNTNGGSGALELGDFSPSLSGGVAVSPVISSVTQNDNVVEGSASSLVGGESVVRIFFSYTNTADGSETLEI</sequence>
<dbReference type="STRING" id="156994.SAMN04488028_11230"/>
<dbReference type="Proteomes" id="UP000184474">
    <property type="component" value="Unassembled WGS sequence"/>
</dbReference>
<keyword evidence="1" id="KW-0472">Membrane</keyword>
<feature type="transmembrane region" description="Helical" evidence="1">
    <location>
        <begin position="78"/>
        <end position="98"/>
    </location>
</feature>
<evidence type="ECO:0000313" key="3">
    <source>
        <dbReference type="Proteomes" id="UP000184474"/>
    </source>
</evidence>
<evidence type="ECO:0000313" key="2">
    <source>
        <dbReference type="EMBL" id="SHK93116.1"/>
    </source>
</evidence>
<dbReference type="EMBL" id="FRAA01000012">
    <property type="protein sequence ID" value="SHK93116.1"/>
    <property type="molecule type" value="Genomic_DNA"/>
</dbReference>
<organism evidence="2 3">
    <name type="scientific">Reichenbachiella agariperforans</name>
    <dbReference type="NCBI Taxonomy" id="156994"/>
    <lineage>
        <taxon>Bacteria</taxon>
        <taxon>Pseudomonadati</taxon>
        <taxon>Bacteroidota</taxon>
        <taxon>Cytophagia</taxon>
        <taxon>Cytophagales</taxon>
        <taxon>Reichenbachiellaceae</taxon>
        <taxon>Reichenbachiella</taxon>
    </lineage>
</organism>
<accession>A0A1M6WHM4</accession>
<feature type="transmembrane region" description="Helical" evidence="1">
    <location>
        <begin position="48"/>
        <end position="66"/>
    </location>
</feature>
<reference evidence="3" key="1">
    <citation type="submission" date="2016-11" db="EMBL/GenBank/DDBJ databases">
        <authorList>
            <person name="Varghese N."/>
            <person name="Submissions S."/>
        </authorList>
    </citation>
    <scope>NUCLEOTIDE SEQUENCE [LARGE SCALE GENOMIC DNA]</scope>
    <source>
        <strain evidence="3">DSM 26134</strain>
    </source>
</reference>
<keyword evidence="1" id="KW-0812">Transmembrane</keyword>
<proteinExistence type="predicted"/>
<protein>
    <submittedName>
        <fullName evidence="2">Uncharacterized protein</fullName>
    </submittedName>
</protein>
<name>A0A1M6WHM4_REIAG</name>
<keyword evidence="3" id="KW-1185">Reference proteome</keyword>